<reference evidence="1" key="1">
    <citation type="submission" date="2021-05" db="EMBL/GenBank/DDBJ databases">
        <authorList>
            <person name="Alioto T."/>
            <person name="Alioto T."/>
            <person name="Gomez Garrido J."/>
        </authorList>
    </citation>
    <scope>NUCLEOTIDE SEQUENCE</scope>
</reference>
<proteinExistence type="predicted"/>
<sequence>MFANKAPIRHVLFTQSIDNLFTGKSTITRVTFPANHTRKQPAWYFISQFFVLKNYLSLVRKKFSLAKFIIIKKDTFSANLKTMENFGSEVHCAPTFLFCRFPPSLPFLLPFSSTSPIVSLFLAFFPCHLFQFPTHISPFLFGFL</sequence>
<organism evidence="1">
    <name type="scientific">Cacopsylla melanoneura</name>
    <dbReference type="NCBI Taxonomy" id="428564"/>
    <lineage>
        <taxon>Eukaryota</taxon>
        <taxon>Metazoa</taxon>
        <taxon>Ecdysozoa</taxon>
        <taxon>Arthropoda</taxon>
        <taxon>Hexapoda</taxon>
        <taxon>Insecta</taxon>
        <taxon>Pterygota</taxon>
        <taxon>Neoptera</taxon>
        <taxon>Paraneoptera</taxon>
        <taxon>Hemiptera</taxon>
        <taxon>Sternorrhyncha</taxon>
        <taxon>Psylloidea</taxon>
        <taxon>Psyllidae</taxon>
        <taxon>Psyllinae</taxon>
        <taxon>Cacopsylla</taxon>
    </lineage>
</organism>
<dbReference type="EMBL" id="HBUF01370571">
    <property type="protein sequence ID" value="CAG6725959.1"/>
    <property type="molecule type" value="Transcribed_RNA"/>
</dbReference>
<protein>
    <submittedName>
        <fullName evidence="1">Uncharacterized protein</fullName>
    </submittedName>
</protein>
<dbReference type="AlphaFoldDB" id="A0A8D8YBZ6"/>
<name>A0A8D8YBZ6_9HEMI</name>
<accession>A0A8D8YBZ6</accession>
<evidence type="ECO:0000313" key="1">
    <source>
        <dbReference type="EMBL" id="CAG6725959.1"/>
    </source>
</evidence>